<evidence type="ECO:0000259" key="2">
    <source>
        <dbReference type="Pfam" id="PF13538"/>
    </source>
</evidence>
<dbReference type="SUPFAM" id="SSF52540">
    <property type="entry name" value="P-loop containing nucleoside triphosphate hydrolases"/>
    <property type="match status" value="1"/>
</dbReference>
<evidence type="ECO:0000313" key="3">
    <source>
        <dbReference type="EMBL" id="GHG12529.1"/>
    </source>
</evidence>
<keyword evidence="4" id="KW-1185">Reference proteome</keyword>
<proteinExistence type="predicted"/>
<dbReference type="InterPro" id="IPR011528">
    <property type="entry name" value="NERD"/>
</dbReference>
<dbReference type="RefSeq" id="WP_229839130.1">
    <property type="nucleotide sequence ID" value="NZ_BNAL01000062.1"/>
</dbReference>
<gene>
    <name evidence="3" type="ORF">GCM10017783_25740</name>
</gene>
<evidence type="ECO:0000259" key="1">
    <source>
        <dbReference type="Pfam" id="PF08378"/>
    </source>
</evidence>
<organism evidence="3 4">
    <name type="scientific">Deinococcus piscis</name>
    <dbReference type="NCBI Taxonomy" id="394230"/>
    <lineage>
        <taxon>Bacteria</taxon>
        <taxon>Thermotogati</taxon>
        <taxon>Deinococcota</taxon>
        <taxon>Deinococci</taxon>
        <taxon>Deinococcales</taxon>
        <taxon>Deinococcaceae</taxon>
        <taxon>Deinococcus</taxon>
    </lineage>
</organism>
<dbReference type="PANTHER" id="PTHR11070">
    <property type="entry name" value="UVRD / RECB / PCRA DNA HELICASE FAMILY MEMBER"/>
    <property type="match status" value="1"/>
</dbReference>
<evidence type="ECO:0000313" key="4">
    <source>
        <dbReference type="Proteomes" id="UP000632154"/>
    </source>
</evidence>
<feature type="domain" description="UvrD-like helicase C-terminal" evidence="2">
    <location>
        <begin position="646"/>
        <end position="696"/>
    </location>
</feature>
<reference evidence="4" key="1">
    <citation type="journal article" date="2019" name="Int. J. Syst. Evol. Microbiol.">
        <title>The Global Catalogue of Microorganisms (GCM) 10K type strain sequencing project: providing services to taxonomists for standard genome sequencing and annotation.</title>
        <authorList>
            <consortium name="The Broad Institute Genomics Platform"/>
            <consortium name="The Broad Institute Genome Sequencing Center for Infectious Disease"/>
            <person name="Wu L."/>
            <person name="Ma J."/>
        </authorList>
    </citation>
    <scope>NUCLEOTIDE SEQUENCE [LARGE SCALE GENOMIC DNA]</scope>
    <source>
        <strain evidence="4">CGMCC 1.18439</strain>
    </source>
</reference>
<comment type="caution">
    <text evidence="3">The sequence shown here is derived from an EMBL/GenBank/DDBJ whole genome shotgun (WGS) entry which is preliminary data.</text>
</comment>
<protein>
    <recommendedName>
        <fullName evidence="5">DNA helicase</fullName>
    </recommendedName>
</protein>
<dbReference type="InterPro" id="IPR000212">
    <property type="entry name" value="DNA_helicase_UvrD/REP"/>
</dbReference>
<dbReference type="PANTHER" id="PTHR11070:SF2">
    <property type="entry name" value="ATP-DEPENDENT DNA HELICASE SRS2"/>
    <property type="match status" value="1"/>
</dbReference>
<name>A0ABQ3KBS8_9DEIO</name>
<dbReference type="Pfam" id="PF08378">
    <property type="entry name" value="NERD"/>
    <property type="match status" value="1"/>
</dbReference>
<accession>A0ABQ3KBS8</accession>
<dbReference type="Gene3D" id="3.40.50.300">
    <property type="entry name" value="P-loop containing nucleotide triphosphate hydrolases"/>
    <property type="match status" value="2"/>
</dbReference>
<dbReference type="Proteomes" id="UP000632154">
    <property type="component" value="Unassembled WGS sequence"/>
</dbReference>
<evidence type="ECO:0008006" key="5">
    <source>
        <dbReference type="Google" id="ProtNLM"/>
    </source>
</evidence>
<dbReference type="EMBL" id="BNAL01000062">
    <property type="protein sequence ID" value="GHG12529.1"/>
    <property type="molecule type" value="Genomic_DNA"/>
</dbReference>
<dbReference type="Pfam" id="PF13538">
    <property type="entry name" value="UvrD_C_2"/>
    <property type="match status" value="1"/>
</dbReference>
<dbReference type="InterPro" id="IPR027417">
    <property type="entry name" value="P-loop_NTPase"/>
</dbReference>
<feature type="domain" description="NERD" evidence="1">
    <location>
        <begin position="21"/>
        <end position="123"/>
    </location>
</feature>
<sequence length="735" mass="81368">MRYPAINVAEFIVTEAFGGAGEAGEVKVFEAVKAAYAGDEALGFWKYPLVTRETVREPDILVADPELGLVVIEVKSLPLDIIGAVTGYRWDLTRPYYGKTHLNPYEQARKQAQALGEVAVRKSGLTQLATRAIVAVPLITREAWNERFGTLLSDVPMLFADQLTPAQLRRALELTPPVRYGEALNDEDWLNLRRALGTSGSVPKRQVRYLQAPLESRRKIDLIARTARHLHAFDLQQELIAKTIPPGPQRIRGIAGSGKTVLLAQKAANMHLRHPDWNIALVFFSRSLYDQIKFQVNHWLKQATNGEVTLDSAQHRLRILHAWGSKDQPGFYRSLASQIGVEPLTVANTPDASPTAKLLFACKALLDDAKATGQSLQIFDAVLIDEGQDLVHEKAELSFEEKQAFYWMAYQSLRPVARDALLDTGEAEARRLIWAYDEAQSLDTLTIPTARALFGDAGAQVFGAGASYKGGIKKSEIMNRCYRTPGPVLLAAHALGMGLLREAGMLAGLTNKKDWTAIGYEVEGRFQSGSEVTLTRSAANSPNPLVQFTDEPLVTFQHYPDRQAELRALVNSIQHDLTEGGLQPSRHLLVVTPGLEWQPYNLQREVFQALRKAGISVYLPGNKDVNVPKQKWPNTDPNGFWRDGAVTVSPVMQAKGNEADVVYVVGLDHIAAQEDSIKLRNQLFVGISRSRGWVHLSGAGMAGLPLTGEIKRVITAGDTLRFTYRQPRRQLDDVE</sequence>
<dbReference type="InterPro" id="IPR027785">
    <property type="entry name" value="UvrD-like_helicase_C"/>
</dbReference>